<dbReference type="Proteomes" id="UP000623467">
    <property type="component" value="Unassembled WGS sequence"/>
</dbReference>
<organism evidence="1 2">
    <name type="scientific">Mycena sanguinolenta</name>
    <dbReference type="NCBI Taxonomy" id="230812"/>
    <lineage>
        <taxon>Eukaryota</taxon>
        <taxon>Fungi</taxon>
        <taxon>Dikarya</taxon>
        <taxon>Basidiomycota</taxon>
        <taxon>Agaricomycotina</taxon>
        <taxon>Agaricomycetes</taxon>
        <taxon>Agaricomycetidae</taxon>
        <taxon>Agaricales</taxon>
        <taxon>Marasmiineae</taxon>
        <taxon>Mycenaceae</taxon>
        <taxon>Mycena</taxon>
    </lineage>
</organism>
<comment type="caution">
    <text evidence="1">The sequence shown here is derived from an EMBL/GenBank/DDBJ whole genome shotgun (WGS) entry which is preliminary data.</text>
</comment>
<dbReference type="SUPFAM" id="SSF51735">
    <property type="entry name" value="NAD(P)-binding Rossmann-fold domains"/>
    <property type="match status" value="1"/>
</dbReference>
<evidence type="ECO:0000313" key="1">
    <source>
        <dbReference type="EMBL" id="KAF7338794.1"/>
    </source>
</evidence>
<dbReference type="InterPro" id="IPR052184">
    <property type="entry name" value="SDR_enzymes"/>
</dbReference>
<dbReference type="PRINTS" id="PR00081">
    <property type="entry name" value="GDHRDH"/>
</dbReference>
<reference evidence="1" key="1">
    <citation type="submission" date="2020-05" db="EMBL/GenBank/DDBJ databases">
        <title>Mycena genomes resolve the evolution of fungal bioluminescence.</title>
        <authorList>
            <person name="Tsai I.J."/>
        </authorList>
    </citation>
    <scope>NUCLEOTIDE SEQUENCE</scope>
    <source>
        <strain evidence="1">160909Yilan</strain>
    </source>
</reference>
<dbReference type="PANTHER" id="PTHR45458">
    <property type="entry name" value="SHORT-CHAIN DEHYDROGENASE/REDUCTASE SDR"/>
    <property type="match status" value="1"/>
</dbReference>
<name>A0A8H6XE41_9AGAR</name>
<protein>
    <recommendedName>
        <fullName evidence="3">NAD(P)-binding protein</fullName>
    </recommendedName>
</protein>
<accession>A0A8H6XE41</accession>
<dbReference type="GO" id="GO:0016616">
    <property type="term" value="F:oxidoreductase activity, acting on the CH-OH group of donors, NAD or NADP as acceptor"/>
    <property type="evidence" value="ECO:0007669"/>
    <property type="project" value="TreeGrafter"/>
</dbReference>
<evidence type="ECO:0000313" key="2">
    <source>
        <dbReference type="Proteomes" id="UP000623467"/>
    </source>
</evidence>
<dbReference type="Gene3D" id="3.40.50.720">
    <property type="entry name" value="NAD(P)-binding Rossmann-like Domain"/>
    <property type="match status" value="1"/>
</dbReference>
<sequence length="169" mass="17864">MIDEPNCVEIVLVVGASRGIGLALVHATITPNTLAVAGPVQHSTPFPTSNVKVLTLDLADYESIVKAASSIPTLIINAGTGMRDPVSLTSIIDLAAYLDINVLGPHRATRVVRAFLTALRARNTRRIVAIFSSSGSLTQQALLGSIGLAGYYDTSKAALNMLLVQFHKE</sequence>
<dbReference type="Pfam" id="PF00106">
    <property type="entry name" value="adh_short"/>
    <property type="match status" value="1"/>
</dbReference>
<dbReference type="InterPro" id="IPR036291">
    <property type="entry name" value="NAD(P)-bd_dom_sf"/>
</dbReference>
<dbReference type="AlphaFoldDB" id="A0A8H6XE41"/>
<gene>
    <name evidence="1" type="ORF">MSAN_02201900</name>
</gene>
<dbReference type="PANTHER" id="PTHR45458:SF1">
    <property type="entry name" value="SHORT CHAIN DEHYDROGENASE"/>
    <property type="match status" value="1"/>
</dbReference>
<keyword evidence="2" id="KW-1185">Reference proteome</keyword>
<dbReference type="EMBL" id="JACAZH010000032">
    <property type="protein sequence ID" value="KAF7338794.1"/>
    <property type="molecule type" value="Genomic_DNA"/>
</dbReference>
<dbReference type="OrthoDB" id="7289984at2759"/>
<evidence type="ECO:0008006" key="3">
    <source>
        <dbReference type="Google" id="ProtNLM"/>
    </source>
</evidence>
<dbReference type="InterPro" id="IPR002347">
    <property type="entry name" value="SDR_fam"/>
</dbReference>
<proteinExistence type="predicted"/>